<reference evidence="1" key="1">
    <citation type="journal article" date="2021" name="Proc. Natl. Acad. Sci. U.S.A.">
        <title>A Catalog of Tens of Thousands of Viruses from Human Metagenomes Reveals Hidden Associations with Chronic Diseases.</title>
        <authorList>
            <person name="Tisza M.J."/>
            <person name="Buck C.B."/>
        </authorList>
    </citation>
    <scope>NUCLEOTIDE SEQUENCE</scope>
    <source>
        <strain evidence="1">Ctg2r17</strain>
    </source>
</reference>
<accession>A0A8S5P0M0</accession>
<evidence type="ECO:0000313" key="1">
    <source>
        <dbReference type="EMBL" id="DAE00514.1"/>
    </source>
</evidence>
<sequence>MSGDHRHQRPLTSLEKQDSWLSGLLYHVIFFSDLYKSRNILT</sequence>
<protein>
    <submittedName>
        <fullName evidence="1">Uncharacterized protein</fullName>
    </submittedName>
</protein>
<dbReference type="EMBL" id="BK015303">
    <property type="protein sequence ID" value="DAE00514.1"/>
    <property type="molecule type" value="Genomic_DNA"/>
</dbReference>
<name>A0A8S5P0M0_9CAUD</name>
<proteinExistence type="predicted"/>
<organism evidence="1">
    <name type="scientific">Siphoviridae sp. ctg2r17</name>
    <dbReference type="NCBI Taxonomy" id="2825601"/>
    <lineage>
        <taxon>Viruses</taxon>
        <taxon>Duplodnaviria</taxon>
        <taxon>Heunggongvirae</taxon>
        <taxon>Uroviricota</taxon>
        <taxon>Caudoviricetes</taxon>
    </lineage>
</organism>